<evidence type="ECO:0000313" key="1">
    <source>
        <dbReference type="EMBL" id="KAF0477926.1"/>
    </source>
</evidence>
<keyword evidence="2" id="KW-1185">Reference proteome</keyword>
<proteinExistence type="predicted"/>
<reference evidence="1 2" key="1">
    <citation type="journal article" date="2019" name="Environ. Microbiol.">
        <title>At the nexus of three kingdoms: the genome of the mycorrhizal fungus Gigaspora margarita provides insights into plant, endobacterial and fungal interactions.</title>
        <authorList>
            <person name="Venice F."/>
            <person name="Ghignone S."/>
            <person name="Salvioli di Fossalunga A."/>
            <person name="Amselem J."/>
            <person name="Novero M."/>
            <person name="Xianan X."/>
            <person name="Sedzielewska Toro K."/>
            <person name="Morin E."/>
            <person name="Lipzen A."/>
            <person name="Grigoriev I.V."/>
            <person name="Henrissat B."/>
            <person name="Martin F.M."/>
            <person name="Bonfante P."/>
        </authorList>
    </citation>
    <scope>NUCLEOTIDE SEQUENCE [LARGE SCALE GENOMIC DNA]</scope>
    <source>
        <strain evidence="1 2">BEG34</strain>
    </source>
</reference>
<evidence type="ECO:0000313" key="2">
    <source>
        <dbReference type="Proteomes" id="UP000439903"/>
    </source>
</evidence>
<dbReference type="AlphaFoldDB" id="A0A8H4AC78"/>
<evidence type="ECO:0008006" key="3">
    <source>
        <dbReference type="Google" id="ProtNLM"/>
    </source>
</evidence>
<name>A0A8H4AC78_GIGMA</name>
<gene>
    <name evidence="1" type="ORF">F8M41_024166</name>
</gene>
<comment type="caution">
    <text evidence="1">The sequence shown here is derived from an EMBL/GenBank/DDBJ whole genome shotgun (WGS) entry which is preliminary data.</text>
</comment>
<organism evidence="1 2">
    <name type="scientific">Gigaspora margarita</name>
    <dbReference type="NCBI Taxonomy" id="4874"/>
    <lineage>
        <taxon>Eukaryota</taxon>
        <taxon>Fungi</taxon>
        <taxon>Fungi incertae sedis</taxon>
        <taxon>Mucoromycota</taxon>
        <taxon>Glomeromycotina</taxon>
        <taxon>Glomeromycetes</taxon>
        <taxon>Diversisporales</taxon>
        <taxon>Gigasporaceae</taxon>
        <taxon>Gigaspora</taxon>
    </lineage>
</organism>
<sequence>MSVRHLSDDLIHDILQYLREDRDALYYSLCVNRFWSSQVVPLLWCQPFVNCPLSKRHLLIRTYISCFNTDELKNLNPYKINNLSEIQPTLFDYARYLESISDCHLNSSVLDWIHKQINQKFSDFPVGAITTSLWHLFLRKCVKIHSILISPHYFNSLIPTLKSTLLTSTALHSLRNLEIVIDRDFIKGKFPITVEILKHLSLLCINIEYLEIKILRKINPLTQQLIIDIIKTQQSLKEFKLTENWIHSTNIISSLDIHINHITSLGLFSFLFDDTSIKILSKFTCLESLQLHKCGCIEKFPNRILSDAIFNLKSLFIVGTPSNLTTSIIAKAGHMLQLLVMDCVNNDMIDFVSKYCPNISMLYVELTQNDYTLLFPWIGSLQLETLEVKCSVESRNRTHLLSANDSGKFLQLLTQHLPLTLTFLRLEGMEILPEDFNNFSKNCNVPLQTFIIQGILKHYNDDEVLCLIYQFATLHNNTLELFGIDRDVIPQKWSKKLKKLGIDIFSIDDFETLYKSY</sequence>
<dbReference type="Proteomes" id="UP000439903">
    <property type="component" value="Unassembled WGS sequence"/>
</dbReference>
<accession>A0A8H4AC78</accession>
<protein>
    <recommendedName>
        <fullName evidence="3">F-box domain-containing protein</fullName>
    </recommendedName>
</protein>
<dbReference type="EMBL" id="WTPW01000811">
    <property type="protein sequence ID" value="KAF0477926.1"/>
    <property type="molecule type" value="Genomic_DNA"/>
</dbReference>
<dbReference type="OrthoDB" id="2351154at2759"/>